<comment type="caution">
    <text evidence="21">The sequence shown here is derived from an EMBL/GenBank/DDBJ whole genome shotgun (WGS) entry which is preliminary data.</text>
</comment>
<keyword evidence="10" id="KW-0133">Cell shape</keyword>
<organism evidence="21 22">
    <name type="scientific">Limosilactobacillus reuteri</name>
    <name type="common">Lactobacillus reuteri</name>
    <dbReference type="NCBI Taxonomy" id="1598"/>
    <lineage>
        <taxon>Bacteria</taxon>
        <taxon>Bacillati</taxon>
        <taxon>Bacillota</taxon>
        <taxon>Bacilli</taxon>
        <taxon>Lactobacillales</taxon>
        <taxon>Lactobacillaceae</taxon>
        <taxon>Limosilactobacillus</taxon>
    </lineage>
</organism>
<dbReference type="Proteomes" id="UP000027731">
    <property type="component" value="Unassembled WGS sequence"/>
</dbReference>
<feature type="domain" description="Glycosyl transferase family 51" evidence="20">
    <location>
        <begin position="102"/>
        <end position="275"/>
    </location>
</feature>
<evidence type="ECO:0000256" key="3">
    <source>
        <dbReference type="ARBA" id="ARBA00022475"/>
    </source>
</evidence>
<evidence type="ECO:0000256" key="16">
    <source>
        <dbReference type="ARBA" id="ARBA00034000"/>
    </source>
</evidence>
<keyword evidence="12 18" id="KW-1133">Transmembrane helix</keyword>
<evidence type="ECO:0000256" key="17">
    <source>
        <dbReference type="ARBA" id="ARBA00049902"/>
    </source>
</evidence>
<dbReference type="AlphaFoldDB" id="A0A073JMN4"/>
<keyword evidence="4" id="KW-0121">Carboxypeptidase</keyword>
<keyword evidence="8 18" id="KW-0812">Transmembrane</keyword>
<dbReference type="EMBL" id="JOSX01000020">
    <property type="protein sequence ID" value="KEK14442.1"/>
    <property type="molecule type" value="Genomic_DNA"/>
</dbReference>
<dbReference type="GO" id="GO:0030288">
    <property type="term" value="C:outer membrane-bounded periplasmic space"/>
    <property type="evidence" value="ECO:0007669"/>
    <property type="project" value="TreeGrafter"/>
</dbReference>
<evidence type="ECO:0000256" key="6">
    <source>
        <dbReference type="ARBA" id="ARBA00022676"/>
    </source>
</evidence>
<keyword evidence="11" id="KW-0573">Peptidoglycan synthesis</keyword>
<comment type="similarity">
    <text evidence="2">In the N-terminal section; belongs to the glycosyltransferase 51 family.</text>
</comment>
<name>A0A073JMN4_LIMRT</name>
<evidence type="ECO:0000256" key="5">
    <source>
        <dbReference type="ARBA" id="ARBA00022670"/>
    </source>
</evidence>
<dbReference type="InterPro" id="IPR001264">
    <property type="entry name" value="Glyco_trans_51"/>
</dbReference>
<evidence type="ECO:0000256" key="15">
    <source>
        <dbReference type="ARBA" id="ARBA00023316"/>
    </source>
</evidence>
<dbReference type="Pfam" id="PF00912">
    <property type="entry name" value="Transgly"/>
    <property type="match status" value="1"/>
</dbReference>
<sequence>MNREPQSNSDLKERIIKWLKKTWASFRAWFKHYWQLFVAMLKKFWHRYQLTRWIIVIFLGIFLITSIHLTFVAKTADVKNLKNRLQRPTMIYDRSNQSAGSLYAQKGTYVELKDISSNVPNAVLSTEDRNFYHEHGFSVKGLGRAGFLLVKNKLLHRDYISGGGSTLTQQLVKNAFLTQQQTFSRKAREIFIAVEVENQYSKNEILTMYLNNAYFGHGVWGVQDAAKRYFNENASQLTVPQAATLAGMLTSPGMYDPVEHPTATKQRRNMVLQLMVENHKLSQSAADQYKQTPLNITNGYVPNDSYKYPYFFDAVIAEAESRYHISEKDIMNNGYRIYTTLDQDQQRSMQQTYDDDDNFPQNSADGTMVQSASIAMNPKNGGITAVVGGRGKHVFRGFNRSTQMRRQPGSTIKPIVVYTPALEHGYFYDSTLQDKKQSYGTNNYTPKNYDDTYSGTVPMYKALYESLNAPAVWLLNKIGVNRGYDMAKKFGLPVEKGDKNLALALGGMTRGVSPQQMARAYAVFANDGLMPSPHYITKIEDASGKVIAKNDGSKNKRIISGKTAKEMTSMLIGVFDHGTGETAKPSGYTLAGKTGTTNSGVKGDDSNDRDKWIVGYTPDVVVATWEGYDDTNQSHTLNDISERSINYLYKNEMSAILPNTAGTKFTVEDAQTRANEKTKGSSKGWGSFLKDGGDFVNNFNQSVNNFGNKASQWWSNVRSLF</sequence>
<proteinExistence type="inferred from homology"/>
<dbReference type="GO" id="GO:0008955">
    <property type="term" value="F:peptidoglycan glycosyltransferase activity"/>
    <property type="evidence" value="ECO:0007669"/>
    <property type="project" value="UniProtKB-EC"/>
</dbReference>
<evidence type="ECO:0000256" key="1">
    <source>
        <dbReference type="ARBA" id="ARBA00007090"/>
    </source>
</evidence>
<evidence type="ECO:0000259" key="20">
    <source>
        <dbReference type="Pfam" id="PF00912"/>
    </source>
</evidence>
<feature type="domain" description="Penicillin-binding protein transpeptidase" evidence="19">
    <location>
        <begin position="374"/>
        <end position="619"/>
    </location>
</feature>
<dbReference type="GO" id="GO:0008360">
    <property type="term" value="P:regulation of cell shape"/>
    <property type="evidence" value="ECO:0007669"/>
    <property type="project" value="UniProtKB-KW"/>
</dbReference>
<dbReference type="InterPro" id="IPR012338">
    <property type="entry name" value="Beta-lactam/transpept-like"/>
</dbReference>
<dbReference type="GO" id="GO:0009252">
    <property type="term" value="P:peptidoglycan biosynthetic process"/>
    <property type="evidence" value="ECO:0007669"/>
    <property type="project" value="UniProtKB-KW"/>
</dbReference>
<dbReference type="GO" id="GO:0008658">
    <property type="term" value="F:penicillin binding"/>
    <property type="evidence" value="ECO:0007669"/>
    <property type="project" value="InterPro"/>
</dbReference>
<dbReference type="Gene3D" id="3.40.710.10">
    <property type="entry name" value="DD-peptidase/beta-lactamase superfamily"/>
    <property type="match status" value="1"/>
</dbReference>
<dbReference type="InterPro" id="IPR023346">
    <property type="entry name" value="Lysozyme-like_dom_sf"/>
</dbReference>
<evidence type="ECO:0000256" key="7">
    <source>
        <dbReference type="ARBA" id="ARBA00022679"/>
    </source>
</evidence>
<evidence type="ECO:0000256" key="11">
    <source>
        <dbReference type="ARBA" id="ARBA00022984"/>
    </source>
</evidence>
<evidence type="ECO:0000256" key="9">
    <source>
        <dbReference type="ARBA" id="ARBA00022801"/>
    </source>
</evidence>
<keyword evidence="6" id="KW-0328">Glycosyltransferase</keyword>
<keyword evidence="14" id="KW-0511">Multifunctional enzyme</keyword>
<dbReference type="Gene3D" id="6.20.370.110">
    <property type="match status" value="1"/>
</dbReference>
<gene>
    <name evidence="21" type="ORF">LR3_01010</name>
</gene>
<dbReference type="GO" id="GO:0009002">
    <property type="term" value="F:serine-type D-Ala-D-Ala carboxypeptidase activity"/>
    <property type="evidence" value="ECO:0007669"/>
    <property type="project" value="UniProtKB-EC"/>
</dbReference>
<evidence type="ECO:0000256" key="14">
    <source>
        <dbReference type="ARBA" id="ARBA00023268"/>
    </source>
</evidence>
<comment type="similarity">
    <text evidence="1">In the C-terminal section; belongs to the transpeptidase family.</text>
</comment>
<comment type="catalytic activity">
    <reaction evidence="17">
        <text>[GlcNAc-(1-&gt;4)-Mur2Ac(oyl-L-Ala-gamma-D-Glu-L-Lys-D-Ala-D-Ala)](n)-di-trans,octa-cis-undecaprenyl diphosphate + beta-D-GlcNAc-(1-&gt;4)-Mur2Ac(oyl-L-Ala-gamma-D-Glu-L-Lys-D-Ala-D-Ala)-di-trans,octa-cis-undecaprenyl diphosphate = [GlcNAc-(1-&gt;4)-Mur2Ac(oyl-L-Ala-gamma-D-Glu-L-Lys-D-Ala-D-Ala)](n+1)-di-trans,octa-cis-undecaprenyl diphosphate + di-trans,octa-cis-undecaprenyl diphosphate + H(+)</text>
        <dbReference type="Rhea" id="RHEA:23708"/>
        <dbReference type="Rhea" id="RHEA-COMP:9602"/>
        <dbReference type="Rhea" id="RHEA-COMP:9603"/>
        <dbReference type="ChEBI" id="CHEBI:15378"/>
        <dbReference type="ChEBI" id="CHEBI:58405"/>
        <dbReference type="ChEBI" id="CHEBI:60033"/>
        <dbReference type="ChEBI" id="CHEBI:78435"/>
        <dbReference type="EC" id="2.4.99.28"/>
    </reaction>
</comment>
<dbReference type="PANTHER" id="PTHR32282">
    <property type="entry name" value="BINDING PROTEIN TRANSPEPTIDASE, PUTATIVE-RELATED"/>
    <property type="match status" value="1"/>
</dbReference>
<accession>A0A073JMN4</accession>
<dbReference type="GO" id="GO:0071555">
    <property type="term" value="P:cell wall organization"/>
    <property type="evidence" value="ECO:0007669"/>
    <property type="project" value="UniProtKB-KW"/>
</dbReference>
<keyword evidence="13 18" id="KW-0472">Membrane</keyword>
<protein>
    <submittedName>
        <fullName evidence="21">Penicillin-binding protein</fullName>
    </submittedName>
</protein>
<keyword evidence="5" id="KW-0645">Protease</keyword>
<dbReference type="InterPro" id="IPR036950">
    <property type="entry name" value="PBP_transglycosylase"/>
</dbReference>
<comment type="catalytic activity">
    <reaction evidence="16">
        <text>Preferential cleavage: (Ac)2-L-Lys-D-Ala-|-D-Ala. Also transpeptidation of peptidyl-alanyl moieties that are N-acyl substituents of D-alanine.</text>
        <dbReference type="EC" id="3.4.16.4"/>
    </reaction>
</comment>
<evidence type="ECO:0000256" key="8">
    <source>
        <dbReference type="ARBA" id="ARBA00022692"/>
    </source>
</evidence>
<reference evidence="21 22" key="1">
    <citation type="submission" date="2014-06" db="EMBL/GenBank/DDBJ databases">
        <title>Genetic determinant of reutericyclin biosynthesis of Lactobacillus reuteri.</title>
        <authorList>
            <person name="Lin X."/>
            <person name="Duar R."/>
            <person name="Walter J."/>
            <person name="Gaenzle M."/>
        </authorList>
    </citation>
    <scope>NUCLEOTIDE SEQUENCE [LARGE SCALE GENOMIC DNA]</scope>
    <source>
        <strain evidence="21 22">LTH2584</strain>
    </source>
</reference>
<keyword evidence="9" id="KW-0378">Hydrolase</keyword>
<evidence type="ECO:0000256" key="10">
    <source>
        <dbReference type="ARBA" id="ARBA00022960"/>
    </source>
</evidence>
<dbReference type="PATRIC" id="fig|1598.90.peg.1538"/>
<dbReference type="PANTHER" id="PTHR32282:SF32">
    <property type="entry name" value="PENICILLIN-BINDING PROTEIN 2A"/>
    <property type="match status" value="1"/>
</dbReference>
<dbReference type="Pfam" id="PF00905">
    <property type="entry name" value="Transpeptidase"/>
    <property type="match status" value="1"/>
</dbReference>
<feature type="transmembrane region" description="Helical" evidence="18">
    <location>
        <begin position="50"/>
        <end position="73"/>
    </location>
</feature>
<evidence type="ECO:0000256" key="2">
    <source>
        <dbReference type="ARBA" id="ARBA00007739"/>
    </source>
</evidence>
<keyword evidence="3" id="KW-1003">Cell membrane</keyword>
<evidence type="ECO:0000256" key="18">
    <source>
        <dbReference type="SAM" id="Phobius"/>
    </source>
</evidence>
<keyword evidence="15" id="KW-0961">Cell wall biogenesis/degradation</keyword>
<dbReference type="GO" id="GO:0006508">
    <property type="term" value="P:proteolysis"/>
    <property type="evidence" value="ECO:0007669"/>
    <property type="project" value="UniProtKB-KW"/>
</dbReference>
<evidence type="ECO:0000256" key="4">
    <source>
        <dbReference type="ARBA" id="ARBA00022645"/>
    </source>
</evidence>
<evidence type="ECO:0000313" key="22">
    <source>
        <dbReference type="Proteomes" id="UP000027731"/>
    </source>
</evidence>
<dbReference type="NCBIfam" id="TIGR02074">
    <property type="entry name" value="PBP_1a_fam"/>
    <property type="match status" value="1"/>
</dbReference>
<dbReference type="SUPFAM" id="SSF53955">
    <property type="entry name" value="Lysozyme-like"/>
    <property type="match status" value="1"/>
</dbReference>
<dbReference type="SUPFAM" id="SSF56601">
    <property type="entry name" value="beta-lactamase/transpeptidase-like"/>
    <property type="match status" value="1"/>
</dbReference>
<evidence type="ECO:0000313" key="21">
    <source>
        <dbReference type="EMBL" id="KEK14442.1"/>
    </source>
</evidence>
<dbReference type="InterPro" id="IPR001460">
    <property type="entry name" value="PCN-bd_Tpept"/>
</dbReference>
<keyword evidence="7" id="KW-0808">Transferase</keyword>
<dbReference type="RefSeq" id="WP_003664166.1">
    <property type="nucleotide sequence ID" value="NZ_CP128363.1"/>
</dbReference>
<dbReference type="Gene3D" id="1.10.3810.10">
    <property type="entry name" value="Biosynthetic peptidoglycan transglycosylase-like"/>
    <property type="match status" value="1"/>
</dbReference>
<evidence type="ECO:0000256" key="12">
    <source>
        <dbReference type="ARBA" id="ARBA00022989"/>
    </source>
</evidence>
<dbReference type="InterPro" id="IPR050396">
    <property type="entry name" value="Glycosyltr_51/Transpeptidase"/>
</dbReference>
<evidence type="ECO:0000259" key="19">
    <source>
        <dbReference type="Pfam" id="PF00905"/>
    </source>
</evidence>
<dbReference type="FunFam" id="1.10.3810.10:FF:000001">
    <property type="entry name" value="Penicillin-binding protein 1A"/>
    <property type="match status" value="1"/>
</dbReference>
<evidence type="ECO:0000256" key="13">
    <source>
        <dbReference type="ARBA" id="ARBA00023136"/>
    </source>
</evidence>